<dbReference type="InterPro" id="IPR011990">
    <property type="entry name" value="TPR-like_helical_dom_sf"/>
</dbReference>
<proteinExistence type="predicted"/>
<sequence>MRGFIRSGVARRFTGTVRRLGGTSHVALRLWVLALGFVPTHSGAHAAPTSHNTGFELQDHRSYSEDADALEAARFRDRACNGDAVAAVTLARMYLSGNGWFEEDPARGKAFLMLAVYGGNYQAAADLAVVILKASQDDPALQKAAKWVKVALYDAPTPQALMAAGVVKMIGQGKDLAPAYQDGVRWYVTHKGKSDGYVDPNICGYK</sequence>
<dbReference type="Proteomes" id="UP000183046">
    <property type="component" value="Unassembled WGS sequence"/>
</dbReference>
<evidence type="ECO:0000313" key="1">
    <source>
        <dbReference type="EMBL" id="SCZ48696.1"/>
    </source>
</evidence>
<name>A0A1G5PGS6_9PSED</name>
<accession>A0A1G5PGS6</accession>
<evidence type="ECO:0000313" key="2">
    <source>
        <dbReference type="Proteomes" id="UP000183046"/>
    </source>
</evidence>
<comment type="caution">
    <text evidence="1">The sequence shown here is derived from an EMBL/GenBank/DDBJ whole genome shotgun (WGS) entry which is preliminary data.</text>
</comment>
<gene>
    <name evidence="1" type="ORF">SAMN05216279_13023</name>
</gene>
<dbReference type="Gene3D" id="1.25.40.10">
    <property type="entry name" value="Tetratricopeptide repeat domain"/>
    <property type="match status" value="1"/>
</dbReference>
<reference evidence="2" key="1">
    <citation type="submission" date="2016-10" db="EMBL/GenBank/DDBJ databases">
        <authorList>
            <person name="de Groot N.N."/>
        </authorList>
    </citation>
    <scope>NUCLEOTIDE SEQUENCE [LARGE SCALE GENOMIC DNA]</scope>
    <source>
        <strain evidence="2">DSM 15758</strain>
    </source>
</reference>
<evidence type="ECO:0008006" key="3">
    <source>
        <dbReference type="Google" id="ProtNLM"/>
    </source>
</evidence>
<dbReference type="AlphaFoldDB" id="A0A1G5PGS6"/>
<dbReference type="SUPFAM" id="SSF81901">
    <property type="entry name" value="HCP-like"/>
    <property type="match status" value="1"/>
</dbReference>
<organism evidence="1 2">
    <name type="scientific">Pseudomonas oryzihabitans</name>
    <dbReference type="NCBI Taxonomy" id="47885"/>
    <lineage>
        <taxon>Bacteria</taxon>
        <taxon>Pseudomonadati</taxon>
        <taxon>Pseudomonadota</taxon>
        <taxon>Gammaproteobacteria</taxon>
        <taxon>Pseudomonadales</taxon>
        <taxon>Pseudomonadaceae</taxon>
        <taxon>Pseudomonas</taxon>
    </lineage>
</organism>
<protein>
    <recommendedName>
        <fullName evidence="3">Sel1 repeat family protein</fullName>
    </recommendedName>
</protein>
<dbReference type="EMBL" id="FMWB01000030">
    <property type="protein sequence ID" value="SCZ48696.1"/>
    <property type="molecule type" value="Genomic_DNA"/>
</dbReference>